<evidence type="ECO:0000256" key="2">
    <source>
        <dbReference type="ARBA" id="ARBA00022801"/>
    </source>
</evidence>
<protein>
    <submittedName>
        <fullName evidence="4">Sulfatase</fullName>
    </submittedName>
</protein>
<reference evidence="4 5" key="1">
    <citation type="submission" date="2017-05" db="EMBL/GenBank/DDBJ databases">
        <title>Vagococcus spp. assemblies.</title>
        <authorList>
            <person name="Gulvik C.A."/>
        </authorList>
    </citation>
    <scope>NUCLEOTIDE SEQUENCE [LARGE SCALE GENOMIC DNA]</scope>
    <source>
        <strain evidence="4 5">CCUG 51432</strain>
    </source>
</reference>
<dbReference type="AlphaFoldDB" id="A0A430AHV0"/>
<dbReference type="SUPFAM" id="SSF53649">
    <property type="entry name" value="Alkaline phosphatase-like"/>
    <property type="match status" value="1"/>
</dbReference>
<organism evidence="4 5">
    <name type="scientific">Vagococcus elongatus</name>
    <dbReference type="NCBI Taxonomy" id="180344"/>
    <lineage>
        <taxon>Bacteria</taxon>
        <taxon>Bacillati</taxon>
        <taxon>Bacillota</taxon>
        <taxon>Bacilli</taxon>
        <taxon>Lactobacillales</taxon>
        <taxon>Enterococcaceae</taxon>
        <taxon>Vagococcus</taxon>
    </lineage>
</organism>
<dbReference type="Pfam" id="PF00884">
    <property type="entry name" value="Sulfatase"/>
    <property type="match status" value="1"/>
</dbReference>
<dbReference type="CDD" id="cd16148">
    <property type="entry name" value="sulfatase_like"/>
    <property type="match status" value="1"/>
</dbReference>
<evidence type="ECO:0000313" key="5">
    <source>
        <dbReference type="Proteomes" id="UP000287605"/>
    </source>
</evidence>
<dbReference type="Gene3D" id="3.40.720.10">
    <property type="entry name" value="Alkaline Phosphatase, subunit A"/>
    <property type="match status" value="1"/>
</dbReference>
<dbReference type="PANTHER" id="PTHR45953:SF1">
    <property type="entry name" value="IDURONATE 2-SULFATASE"/>
    <property type="match status" value="1"/>
</dbReference>
<dbReference type="PANTHER" id="PTHR45953">
    <property type="entry name" value="IDURONATE 2-SULFATASE"/>
    <property type="match status" value="1"/>
</dbReference>
<dbReference type="GO" id="GO:0005737">
    <property type="term" value="C:cytoplasm"/>
    <property type="evidence" value="ECO:0007669"/>
    <property type="project" value="TreeGrafter"/>
</dbReference>
<dbReference type="EMBL" id="NGKA01000036">
    <property type="protein sequence ID" value="RSU07655.1"/>
    <property type="molecule type" value="Genomic_DNA"/>
</dbReference>
<keyword evidence="1" id="KW-0479">Metal-binding</keyword>
<proteinExistence type="predicted"/>
<dbReference type="Proteomes" id="UP000287605">
    <property type="component" value="Unassembled WGS sequence"/>
</dbReference>
<feature type="domain" description="Sulfatase N-terminal" evidence="3">
    <location>
        <begin position="4"/>
        <end position="323"/>
    </location>
</feature>
<accession>A0A430AHV0</accession>
<evidence type="ECO:0000256" key="1">
    <source>
        <dbReference type="ARBA" id="ARBA00022723"/>
    </source>
</evidence>
<name>A0A430AHV0_9ENTE</name>
<comment type="caution">
    <text evidence="4">The sequence shown here is derived from an EMBL/GenBank/DDBJ whole genome shotgun (WGS) entry which is preliminary data.</text>
</comment>
<dbReference type="RefSeq" id="WP_126810187.1">
    <property type="nucleotide sequence ID" value="NZ_NGKA01000036.1"/>
</dbReference>
<evidence type="ECO:0000259" key="3">
    <source>
        <dbReference type="Pfam" id="PF00884"/>
    </source>
</evidence>
<dbReference type="GO" id="GO:0046872">
    <property type="term" value="F:metal ion binding"/>
    <property type="evidence" value="ECO:0007669"/>
    <property type="project" value="UniProtKB-KW"/>
</dbReference>
<gene>
    <name evidence="4" type="ORF">CBF29_13255</name>
</gene>
<keyword evidence="2" id="KW-0378">Hydrolase</keyword>
<dbReference type="InterPro" id="IPR017850">
    <property type="entry name" value="Alkaline_phosphatase_core_sf"/>
</dbReference>
<keyword evidence="5" id="KW-1185">Reference proteome</keyword>
<sequence length="496" mass="58646">MKTIMLMFDSLNRHFLSPYGCDWTDTPNFQRLAEKTVTFDTHYAGSLPCIPARREMHTGRYNFLHRSWGPLEPFDNSLFEVLKGNGIYSHLITDHHHYWEDGGATYHTRYNTFEFVRGQEADRWKADVKGIVEPKHLGNWMEQDAINRKYLKGKKLPLDKVFSLTFDFLEKNKRSEDWFLQIECFDPHEPYFDNEENCSYYQDGLRIPLFDWPNYDRVYESVEEVSHIRSKYASMLSLIDKKLGELIDYMDKEDMWKDTALIVNTDHGFLLGEHNLWAKCVHPFFEEVSHIPLFIWNPELKVKNERRNQLTRTIDLAPTILDLNKLEKPPQYQGSSLNKVIYENSSICDFALFGMHGAQINITDGRYVFMKSPVKKDNVLFNYTLMPMHMKSLFTFEELLRSQLYNSFEFTGYLPILKVPVMREGDGHVNLIGDYEDQLYDLQIDPQQLIPVIDPDLEQIFKFEMAREMDDNEAPIEQYERLGLMKEYKIINEESD</sequence>
<dbReference type="GO" id="GO:0008484">
    <property type="term" value="F:sulfuric ester hydrolase activity"/>
    <property type="evidence" value="ECO:0007669"/>
    <property type="project" value="TreeGrafter"/>
</dbReference>
<evidence type="ECO:0000313" key="4">
    <source>
        <dbReference type="EMBL" id="RSU07655.1"/>
    </source>
</evidence>
<dbReference type="OrthoDB" id="9762324at2"/>
<dbReference type="InterPro" id="IPR000917">
    <property type="entry name" value="Sulfatase_N"/>
</dbReference>